<dbReference type="PIRSF" id="PIRSF017288">
    <property type="entry name" value="PMK_GHMP_euk"/>
    <property type="match status" value="1"/>
</dbReference>
<feature type="domain" description="GHMP kinase N-terminal" evidence="13">
    <location>
        <begin position="158"/>
        <end position="229"/>
    </location>
</feature>
<evidence type="ECO:0000256" key="2">
    <source>
        <dbReference type="ARBA" id="ARBA00005017"/>
    </source>
</evidence>
<dbReference type="GO" id="GO:0004631">
    <property type="term" value="F:phosphomevalonate kinase activity"/>
    <property type="evidence" value="ECO:0007669"/>
    <property type="project" value="UniProtKB-EC"/>
</dbReference>
<keyword evidence="6" id="KW-0808">Transferase</keyword>
<evidence type="ECO:0000256" key="1">
    <source>
        <dbReference type="ARBA" id="ARBA00004229"/>
    </source>
</evidence>
<keyword evidence="9" id="KW-0067">ATP-binding</keyword>
<dbReference type="InterPro" id="IPR014721">
    <property type="entry name" value="Ribsml_uS5_D2-typ_fold_subgr"/>
</dbReference>
<dbReference type="GO" id="GO:0010142">
    <property type="term" value="P:farnesyl diphosphate biosynthetic process, mevalonate pathway"/>
    <property type="evidence" value="ECO:0007669"/>
    <property type="project" value="TreeGrafter"/>
</dbReference>
<evidence type="ECO:0000256" key="7">
    <source>
        <dbReference type="ARBA" id="ARBA00022741"/>
    </source>
</evidence>
<dbReference type="GO" id="GO:0005524">
    <property type="term" value="F:ATP binding"/>
    <property type="evidence" value="ECO:0007669"/>
    <property type="project" value="UniProtKB-KW"/>
</dbReference>
<keyword evidence="5" id="KW-0444">Lipid biosynthesis</keyword>
<dbReference type="Pfam" id="PF00288">
    <property type="entry name" value="GHMP_kinases_N"/>
    <property type="match status" value="1"/>
</dbReference>
<protein>
    <recommendedName>
        <fullName evidence="4">phosphomevalonate kinase</fullName>
        <ecNumber evidence="4">2.7.4.2</ecNumber>
    </recommendedName>
</protein>
<comment type="pathway">
    <text evidence="2">Isoprenoid biosynthesis; isopentenyl diphosphate biosynthesis via mevalonate pathway; isopentenyl diphosphate from (R)-mevalonate: step 2/3.</text>
</comment>
<dbReference type="GO" id="GO:0006694">
    <property type="term" value="P:steroid biosynthetic process"/>
    <property type="evidence" value="ECO:0007669"/>
    <property type="project" value="UniProtKB-KW"/>
</dbReference>
<reference evidence="14" key="1">
    <citation type="journal article" date="2018" name="New Phytol.">
        <title>Isoprenoid biosynthesis in the diatom Haslea ostrearia.</title>
        <authorList>
            <person name="Athanasakoglou A."/>
            <person name="Grypioti E."/>
            <person name="Michailidou S."/>
            <person name="Ignea C."/>
            <person name="Makris A.M."/>
            <person name="Kalantidis K."/>
            <person name="Masse G."/>
            <person name="Argiriou A."/>
            <person name="Verret F."/>
            <person name="Kampranis S.C."/>
        </authorList>
    </citation>
    <scope>NUCLEOTIDE SEQUENCE</scope>
    <source>
        <strain evidence="14">NCC 153.8</strain>
    </source>
</reference>
<dbReference type="InterPro" id="IPR016005">
    <property type="entry name" value="Erg8"/>
</dbReference>
<dbReference type="EC" id="2.7.4.2" evidence="4"/>
<accession>A0A3G5BBY4</accession>
<dbReference type="GO" id="GO:0019287">
    <property type="term" value="P:isopentenyl diphosphate biosynthetic process, mevalonate pathway"/>
    <property type="evidence" value="ECO:0007669"/>
    <property type="project" value="UniProtKB-UniPathway"/>
</dbReference>
<evidence type="ECO:0000256" key="10">
    <source>
        <dbReference type="ARBA" id="ARBA00022955"/>
    </source>
</evidence>
<dbReference type="PANTHER" id="PTHR31814:SF2">
    <property type="entry name" value="PHOSPHOMEVALONATE KINASE"/>
    <property type="match status" value="1"/>
</dbReference>
<evidence type="ECO:0000256" key="11">
    <source>
        <dbReference type="ARBA" id="ARBA00023098"/>
    </source>
</evidence>
<keyword evidence="12" id="KW-0753">Steroid metabolism</keyword>
<dbReference type="SUPFAM" id="SSF54211">
    <property type="entry name" value="Ribosomal protein S5 domain 2-like"/>
    <property type="match status" value="1"/>
</dbReference>
<proteinExistence type="evidence at transcript level"/>
<evidence type="ECO:0000256" key="5">
    <source>
        <dbReference type="ARBA" id="ARBA00022516"/>
    </source>
</evidence>
<comment type="similarity">
    <text evidence="3">Belongs to the GHMP kinase family. Mevalonate kinase subfamily.</text>
</comment>
<keyword evidence="11" id="KW-0443">Lipid metabolism</keyword>
<evidence type="ECO:0000256" key="9">
    <source>
        <dbReference type="ARBA" id="ARBA00022840"/>
    </source>
</evidence>
<keyword evidence="8 14" id="KW-0418">Kinase</keyword>
<evidence type="ECO:0000259" key="13">
    <source>
        <dbReference type="Pfam" id="PF00288"/>
    </source>
</evidence>
<organism evidence="14">
    <name type="scientific">Haslea ostrearia</name>
    <name type="common">Marine diatom</name>
    <dbReference type="NCBI Taxonomy" id="67476"/>
    <lineage>
        <taxon>Eukaryota</taxon>
        <taxon>Sar</taxon>
        <taxon>Stramenopiles</taxon>
        <taxon>Ochrophyta</taxon>
        <taxon>Bacillariophyta</taxon>
        <taxon>Bacillariophyceae</taxon>
        <taxon>Bacillariophycidae</taxon>
        <taxon>Naviculales</taxon>
        <taxon>Naviculaceae</taxon>
        <taxon>Haslea</taxon>
    </lineage>
</organism>
<dbReference type="EMBL" id="MH731021">
    <property type="protein sequence ID" value="AYV97159.1"/>
    <property type="molecule type" value="mRNA"/>
</dbReference>
<dbReference type="UniPathway" id="UPA00057">
    <property type="reaction ID" value="UER00099"/>
</dbReference>
<evidence type="ECO:0000313" key="14">
    <source>
        <dbReference type="EMBL" id="AYV97159.1"/>
    </source>
</evidence>
<evidence type="ECO:0000256" key="3">
    <source>
        <dbReference type="ARBA" id="ARBA00006495"/>
    </source>
</evidence>
<sequence>MTTTTVSAPGKVLFAGGYLVLESPNIGYVVAADKRFYTEVKNDDNKQSSSGVNTVVVDSPQFHSSWTYEVQTKPDEEHVVSVVPSSENSSVNPFVEKTLRVMSAYILQTGNASSLGSLVVKIQADNDFYSVIPHLNGKARTTENVDALPRFLKCPLDETTGKAVVNKTGLGSSAALTTSLVGALYEHFVTVPKEEAERKMEIHNLAQICHCYAQGKVGSGFDVSSAMNGSHLYKRFPKCVLPDLLQELAGGDGVKTSTGSLLDVVVKKTWSEDMAKPLPVPKGLQVLLADVCGGSESPSMARKVLAWKSSQQSEGSSAIPHWDDLKEINVKVAEIMQKLASETIDTTSSSVLSKHPASEWKSLPKSSDNDAATELLIELYDTFLKARGHLRAMGEAAGVPIEPPEQTKLCDETMKVPGVITALVPGAGGYDAVACLYIDSAETKTAIGELWANWNENKQMICPLSVQATHQGISKEA</sequence>
<keyword evidence="7" id="KW-0547">Nucleotide-binding</keyword>
<dbReference type="InterPro" id="IPR035102">
    <property type="entry name" value="Phosphomevalonate_kinase"/>
</dbReference>
<dbReference type="InterPro" id="IPR020568">
    <property type="entry name" value="Ribosomal_Su5_D2-typ_SF"/>
</dbReference>
<dbReference type="PANTHER" id="PTHR31814">
    <property type="match status" value="1"/>
</dbReference>
<dbReference type="AlphaFoldDB" id="A0A3G5BBY4"/>
<dbReference type="Gene3D" id="3.30.230.10">
    <property type="match status" value="1"/>
</dbReference>
<comment type="subcellular location">
    <subcellularLocation>
        <location evidence="1">Plastid</location>
        <location evidence="1">Chloroplast</location>
    </subcellularLocation>
</comment>
<evidence type="ECO:0000256" key="8">
    <source>
        <dbReference type="ARBA" id="ARBA00022777"/>
    </source>
</evidence>
<keyword evidence="10" id="KW-0752">Steroid biosynthesis</keyword>
<evidence type="ECO:0000256" key="4">
    <source>
        <dbReference type="ARBA" id="ARBA00012958"/>
    </source>
</evidence>
<evidence type="ECO:0000256" key="12">
    <source>
        <dbReference type="ARBA" id="ARBA00023221"/>
    </source>
</evidence>
<name>A0A3G5BBY4_HASOS</name>
<dbReference type="GO" id="GO:0005777">
    <property type="term" value="C:peroxisome"/>
    <property type="evidence" value="ECO:0007669"/>
    <property type="project" value="TreeGrafter"/>
</dbReference>
<evidence type="ECO:0000256" key="6">
    <source>
        <dbReference type="ARBA" id="ARBA00022679"/>
    </source>
</evidence>
<dbReference type="InterPro" id="IPR006204">
    <property type="entry name" value="GHMP_kinase_N_dom"/>
</dbReference>
<dbReference type="GO" id="GO:0009507">
    <property type="term" value="C:chloroplast"/>
    <property type="evidence" value="ECO:0007669"/>
    <property type="project" value="UniProtKB-SubCell"/>
</dbReference>